<comment type="similarity">
    <text evidence="1 4">Belongs to the fatty acyl-CoA reductase family.</text>
</comment>
<keyword evidence="4" id="KW-1133">Transmembrane helix</keyword>
<keyword evidence="4" id="KW-0472">Membrane</keyword>
<accession>A0A4Y2PJ00</accession>
<name>A0A4Y2PJ00_ARAVE</name>
<evidence type="ECO:0000259" key="5">
    <source>
        <dbReference type="Pfam" id="PF03015"/>
    </source>
</evidence>
<dbReference type="GO" id="GO:0005777">
    <property type="term" value="C:peroxisome"/>
    <property type="evidence" value="ECO:0007669"/>
    <property type="project" value="TreeGrafter"/>
</dbReference>
<dbReference type="AlphaFoldDB" id="A0A4Y2PJ00"/>
<evidence type="ECO:0000256" key="4">
    <source>
        <dbReference type="RuleBase" id="RU363097"/>
    </source>
</evidence>
<feature type="domain" description="Fatty acyl-CoA reductase C-terminal" evidence="5">
    <location>
        <begin position="370"/>
        <end position="441"/>
    </location>
</feature>
<keyword evidence="4" id="KW-0560">Oxidoreductase</keyword>
<dbReference type="GO" id="GO:0102965">
    <property type="term" value="F:alcohol-forming long-chain fatty acyl-CoA reductase activity"/>
    <property type="evidence" value="ECO:0007669"/>
    <property type="project" value="UniProtKB-EC"/>
</dbReference>
<reference evidence="7 8" key="1">
    <citation type="journal article" date="2019" name="Sci. Rep.">
        <title>Orb-weaving spider Araneus ventricosus genome elucidates the spidroin gene catalogue.</title>
        <authorList>
            <person name="Kono N."/>
            <person name="Nakamura H."/>
            <person name="Ohtoshi R."/>
            <person name="Moran D.A.P."/>
            <person name="Shinohara A."/>
            <person name="Yoshida Y."/>
            <person name="Fujiwara M."/>
            <person name="Mori M."/>
            <person name="Tomita M."/>
            <person name="Arakawa K."/>
        </authorList>
    </citation>
    <scope>NUCLEOTIDE SEQUENCE [LARGE SCALE GENOMIC DNA]</scope>
</reference>
<dbReference type="PANTHER" id="PTHR11011:SF45">
    <property type="entry name" value="FATTY ACYL-COA REDUCTASE CG8306-RELATED"/>
    <property type="match status" value="1"/>
</dbReference>
<dbReference type="InterPro" id="IPR033640">
    <property type="entry name" value="FAR_C"/>
</dbReference>
<evidence type="ECO:0000259" key="6">
    <source>
        <dbReference type="Pfam" id="PF07993"/>
    </source>
</evidence>
<evidence type="ECO:0000256" key="3">
    <source>
        <dbReference type="ARBA" id="ARBA00023098"/>
    </source>
</evidence>
<dbReference type="EC" id="1.2.1.84" evidence="4"/>
<evidence type="ECO:0000313" key="8">
    <source>
        <dbReference type="Proteomes" id="UP000499080"/>
    </source>
</evidence>
<comment type="caution">
    <text evidence="7">The sequence shown here is derived from an EMBL/GenBank/DDBJ whole genome shotgun (WGS) entry which is preliminary data.</text>
</comment>
<keyword evidence="4" id="KW-0521">NADP</keyword>
<dbReference type="CDD" id="cd05236">
    <property type="entry name" value="FAR-N_SDR_e"/>
    <property type="match status" value="1"/>
</dbReference>
<organism evidence="7 8">
    <name type="scientific">Araneus ventricosus</name>
    <name type="common">Orbweaver spider</name>
    <name type="synonym">Epeira ventricosa</name>
    <dbReference type="NCBI Taxonomy" id="182803"/>
    <lineage>
        <taxon>Eukaryota</taxon>
        <taxon>Metazoa</taxon>
        <taxon>Ecdysozoa</taxon>
        <taxon>Arthropoda</taxon>
        <taxon>Chelicerata</taxon>
        <taxon>Arachnida</taxon>
        <taxon>Araneae</taxon>
        <taxon>Araneomorphae</taxon>
        <taxon>Entelegynae</taxon>
        <taxon>Araneoidea</taxon>
        <taxon>Araneidae</taxon>
        <taxon>Araneus</taxon>
    </lineage>
</organism>
<gene>
    <name evidence="7" type="primary">far1_1</name>
    <name evidence="7" type="ORF">AVEN_173750_1</name>
</gene>
<dbReference type="Gene3D" id="3.40.50.720">
    <property type="entry name" value="NAD(P)-binding Rossmann-like Domain"/>
    <property type="match status" value="1"/>
</dbReference>
<dbReference type="SUPFAM" id="SSF51735">
    <property type="entry name" value="NAD(P)-binding Rossmann-fold domains"/>
    <property type="match status" value="1"/>
</dbReference>
<sequence>MLGSRAEVKPFPRLADFYHGKNVFLTGATGFVGSVLLEILLRCCPDIKSIYILLRSKKNAQPKARKEHIFNKKIFEKLKEETPEFLDKVHVIPGDVSLPNLGMNGGDTQLLLEEVSVVFHCAAVLNFTKPLEFMLINNVVSLNCVIELCKKMRKFEALVYTSTAYSNANHNNFSLKEEVYRLPFRAEKFLDALKNEDDEKLQELVTHCKPDWPNTYTFSKCLAENVIMDTAPNLPVAIIRPSIVYSTWKHPIRGYIEENSGITALSLGAGKGFIKVLYGDPNCKLNLVPADIVANAHVIAAWSVGTKRCVSPLVVNCTATEKLQVKLSEYNETMTELTLKYPLPLSFEQNTNLIIVPYKALYYIVAAYQHYLLAIVLDGIKKILGKKPRVYSLYRFYDTVMGSLNFFLFHCFEFERKNLEYLDKLIQPEDRKDLTLDFRDATILEMSLALPEVSPFYDWKIDRKSQSERQMIKYKRHMLINCFRGMFLMTCCLLIYWVFSLIFL</sequence>
<feature type="transmembrane region" description="Helical" evidence="4">
    <location>
        <begin position="478"/>
        <end position="499"/>
    </location>
</feature>
<keyword evidence="4" id="KW-0812">Transmembrane</keyword>
<evidence type="ECO:0000256" key="1">
    <source>
        <dbReference type="ARBA" id="ARBA00005928"/>
    </source>
</evidence>
<feature type="domain" description="Thioester reductase (TE)" evidence="6">
    <location>
        <begin position="25"/>
        <end position="296"/>
    </location>
</feature>
<evidence type="ECO:0000313" key="7">
    <source>
        <dbReference type="EMBL" id="GBN50167.1"/>
    </source>
</evidence>
<dbReference type="Pfam" id="PF07993">
    <property type="entry name" value="NAD_binding_4"/>
    <property type="match status" value="1"/>
</dbReference>
<dbReference type="Proteomes" id="UP000499080">
    <property type="component" value="Unassembled WGS sequence"/>
</dbReference>
<dbReference type="InterPro" id="IPR036291">
    <property type="entry name" value="NAD(P)-bd_dom_sf"/>
</dbReference>
<evidence type="ECO:0000256" key="2">
    <source>
        <dbReference type="ARBA" id="ARBA00022516"/>
    </source>
</evidence>
<dbReference type="OrthoDB" id="429813at2759"/>
<proteinExistence type="inferred from homology"/>
<dbReference type="CDD" id="cd09071">
    <property type="entry name" value="FAR_C"/>
    <property type="match status" value="1"/>
</dbReference>
<dbReference type="EMBL" id="BGPR01011205">
    <property type="protein sequence ID" value="GBN50167.1"/>
    <property type="molecule type" value="Genomic_DNA"/>
</dbReference>
<dbReference type="PANTHER" id="PTHR11011">
    <property type="entry name" value="MALE STERILITY PROTEIN 2-RELATED"/>
    <property type="match status" value="1"/>
</dbReference>
<keyword evidence="3 4" id="KW-0443">Lipid metabolism</keyword>
<comment type="catalytic activity">
    <reaction evidence="4">
        <text>a long-chain fatty acyl-CoA + 2 NADPH + 2 H(+) = a long-chain primary fatty alcohol + 2 NADP(+) + CoA</text>
        <dbReference type="Rhea" id="RHEA:52716"/>
        <dbReference type="ChEBI" id="CHEBI:15378"/>
        <dbReference type="ChEBI" id="CHEBI:57287"/>
        <dbReference type="ChEBI" id="CHEBI:57783"/>
        <dbReference type="ChEBI" id="CHEBI:58349"/>
        <dbReference type="ChEBI" id="CHEBI:77396"/>
        <dbReference type="ChEBI" id="CHEBI:83139"/>
        <dbReference type="EC" id="1.2.1.84"/>
    </reaction>
</comment>
<keyword evidence="2 4" id="KW-0444">Lipid biosynthesis</keyword>
<dbReference type="Pfam" id="PF03015">
    <property type="entry name" value="Sterile"/>
    <property type="match status" value="1"/>
</dbReference>
<comment type="function">
    <text evidence="4">Catalyzes the reduction of fatty acyl-CoA to fatty alcohols.</text>
</comment>
<keyword evidence="8" id="KW-1185">Reference proteome</keyword>
<dbReference type="InterPro" id="IPR026055">
    <property type="entry name" value="FAR"/>
</dbReference>
<dbReference type="GO" id="GO:0080019">
    <property type="term" value="F:alcohol-forming very long-chain fatty acyl-CoA reductase activity"/>
    <property type="evidence" value="ECO:0007669"/>
    <property type="project" value="InterPro"/>
</dbReference>
<dbReference type="GO" id="GO:0035336">
    <property type="term" value="P:long-chain fatty-acyl-CoA metabolic process"/>
    <property type="evidence" value="ECO:0007669"/>
    <property type="project" value="TreeGrafter"/>
</dbReference>
<dbReference type="InterPro" id="IPR013120">
    <property type="entry name" value="FAR_NAD-bd"/>
</dbReference>
<feature type="transmembrane region" description="Helical" evidence="4">
    <location>
        <begin position="360"/>
        <end position="380"/>
    </location>
</feature>
<protein>
    <recommendedName>
        <fullName evidence="4">Fatty acyl-CoA reductase</fullName>
        <ecNumber evidence="4">1.2.1.84</ecNumber>
    </recommendedName>
</protein>